<dbReference type="EMBL" id="BAAAON010000001">
    <property type="protein sequence ID" value="GAA2173863.1"/>
    <property type="molecule type" value="Genomic_DNA"/>
</dbReference>
<dbReference type="SUPFAM" id="SSF89392">
    <property type="entry name" value="Prokaryotic lipoproteins and lipoprotein localization factors"/>
    <property type="match status" value="1"/>
</dbReference>
<keyword evidence="4" id="KW-1185">Reference proteome</keyword>
<dbReference type="PANTHER" id="PTHR37507:SF2">
    <property type="entry name" value="SPORULATION PROTEIN YDCC"/>
    <property type="match status" value="1"/>
</dbReference>
<feature type="chain" id="PRO_5045634458" evidence="2">
    <location>
        <begin position="36"/>
        <end position="366"/>
    </location>
</feature>
<feature type="signal peptide" evidence="2">
    <location>
        <begin position="1"/>
        <end position="35"/>
    </location>
</feature>
<gene>
    <name evidence="3" type="ORF">GCM10009784_09860</name>
</gene>
<dbReference type="CDD" id="cd16325">
    <property type="entry name" value="LolA"/>
    <property type="match status" value="1"/>
</dbReference>
<dbReference type="PANTHER" id="PTHR37507">
    <property type="entry name" value="SPORULATION PROTEIN YDCC"/>
    <property type="match status" value="1"/>
</dbReference>
<evidence type="ECO:0000256" key="2">
    <source>
        <dbReference type="SAM" id="SignalP"/>
    </source>
</evidence>
<dbReference type="InterPro" id="IPR029046">
    <property type="entry name" value="LolA/LolB/LppX"/>
</dbReference>
<sequence length="366" mass="37725">MTRTGRKSWRQWTPAVVAAGAVGAAALVAPFSANAAVDLPDKTAAEVLALVQEKDADAFSGTVEQSSNLGLPDLSALGAMSPGGGTTGGTTNDDGGEPSPASAAMGLITGSHTAQVFVNGPDQARLQVLDPLEERNVVRNGDDLWYYDSDENEAIHATLDDHEKPDGATSAPNDVAAHFLEKIDPSTEVTVGSDRMVAGRAVYDLVLTPRSTETLVGSVSIAVDGETGLALGVTVAAAGSTDPAYSSTFTEISYEEPSAELFAFTPPEGATVTEVDPGDHKAEHQREHADKEAAEKPTVVGEGWDAVVVVPAGQQEIPAELMQLSTAVDGGQLLSTALVNVLITDDGRILAGSVTVERLQAVASGQ</sequence>
<keyword evidence="2" id="KW-0732">Signal</keyword>
<dbReference type="RefSeq" id="WP_277357527.1">
    <property type="nucleotide sequence ID" value="NZ_BAAAON010000001.1"/>
</dbReference>
<feature type="compositionally biased region" description="Basic and acidic residues" evidence="1">
    <location>
        <begin position="277"/>
        <end position="295"/>
    </location>
</feature>
<name>A0ABN3ARF5_9MICC</name>
<evidence type="ECO:0000313" key="3">
    <source>
        <dbReference type="EMBL" id="GAA2173863.1"/>
    </source>
</evidence>
<dbReference type="InterPro" id="IPR004564">
    <property type="entry name" value="OM_lipoprot_carrier_LolA-like"/>
</dbReference>
<feature type="region of interest" description="Disordered" evidence="1">
    <location>
        <begin position="70"/>
        <end position="101"/>
    </location>
</feature>
<proteinExistence type="predicted"/>
<protein>
    <submittedName>
        <fullName evidence="3">Outer membrane lipoprotein carrier protein LolA</fullName>
    </submittedName>
</protein>
<dbReference type="InterPro" id="IPR052944">
    <property type="entry name" value="Sporulation_related"/>
</dbReference>
<keyword evidence="3" id="KW-0449">Lipoprotein</keyword>
<dbReference type="Gene3D" id="2.50.20.10">
    <property type="entry name" value="Lipoprotein localisation LolA/LolB/LppX"/>
    <property type="match status" value="1"/>
</dbReference>
<evidence type="ECO:0000313" key="4">
    <source>
        <dbReference type="Proteomes" id="UP001500974"/>
    </source>
</evidence>
<reference evidence="3 4" key="1">
    <citation type="journal article" date="2019" name="Int. J. Syst. Evol. Microbiol.">
        <title>The Global Catalogue of Microorganisms (GCM) 10K type strain sequencing project: providing services to taxonomists for standard genome sequencing and annotation.</title>
        <authorList>
            <consortium name="The Broad Institute Genomics Platform"/>
            <consortium name="The Broad Institute Genome Sequencing Center for Infectious Disease"/>
            <person name="Wu L."/>
            <person name="Ma J."/>
        </authorList>
    </citation>
    <scope>NUCLEOTIDE SEQUENCE [LARGE SCALE GENOMIC DNA]</scope>
    <source>
        <strain evidence="3 4">JCM 14917</strain>
    </source>
</reference>
<feature type="region of interest" description="Disordered" evidence="1">
    <location>
        <begin position="273"/>
        <end position="296"/>
    </location>
</feature>
<comment type="caution">
    <text evidence="3">The sequence shown here is derived from an EMBL/GenBank/DDBJ whole genome shotgun (WGS) entry which is preliminary data.</text>
</comment>
<accession>A0ABN3ARF5</accession>
<dbReference type="Proteomes" id="UP001500974">
    <property type="component" value="Unassembled WGS sequence"/>
</dbReference>
<organism evidence="3 4">
    <name type="scientific">Arthrobacter parietis</name>
    <dbReference type="NCBI Taxonomy" id="271434"/>
    <lineage>
        <taxon>Bacteria</taxon>
        <taxon>Bacillati</taxon>
        <taxon>Actinomycetota</taxon>
        <taxon>Actinomycetes</taxon>
        <taxon>Micrococcales</taxon>
        <taxon>Micrococcaceae</taxon>
        <taxon>Arthrobacter</taxon>
    </lineage>
</organism>
<evidence type="ECO:0000256" key="1">
    <source>
        <dbReference type="SAM" id="MobiDB-lite"/>
    </source>
</evidence>